<evidence type="ECO:0000313" key="4">
    <source>
        <dbReference type="EMBL" id="CAF3819770.1"/>
    </source>
</evidence>
<keyword evidence="5" id="KW-1185">Reference proteome</keyword>
<sequence length="114" mass="13132">MYADDTESNMNSDIEVISSPKGASGRTRDEIRAHVNNYDKKELSRDLLIQELVNVETRNNDLLNEFEHLTLNVDDWTIHAGRSLYEFNPITESRKCILLSLKDLTLSYGDISER</sequence>
<dbReference type="AlphaFoldDB" id="A0A814KDQ2"/>
<evidence type="ECO:0000256" key="2">
    <source>
        <dbReference type="SAM" id="MobiDB-lite"/>
    </source>
</evidence>
<evidence type="ECO:0000313" key="5">
    <source>
        <dbReference type="Proteomes" id="UP000663829"/>
    </source>
</evidence>
<keyword evidence="1" id="KW-0175">Coiled coil</keyword>
<feature type="coiled-coil region" evidence="1">
    <location>
        <begin position="45"/>
        <end position="72"/>
    </location>
</feature>
<organism evidence="3 5">
    <name type="scientific">Didymodactylos carnosus</name>
    <dbReference type="NCBI Taxonomy" id="1234261"/>
    <lineage>
        <taxon>Eukaryota</taxon>
        <taxon>Metazoa</taxon>
        <taxon>Spiralia</taxon>
        <taxon>Gnathifera</taxon>
        <taxon>Rotifera</taxon>
        <taxon>Eurotatoria</taxon>
        <taxon>Bdelloidea</taxon>
        <taxon>Philodinida</taxon>
        <taxon>Philodinidae</taxon>
        <taxon>Didymodactylos</taxon>
    </lineage>
</organism>
<accession>A0A814KDQ2</accession>
<dbReference type="Proteomes" id="UP000681722">
    <property type="component" value="Unassembled WGS sequence"/>
</dbReference>
<name>A0A814KDQ2_9BILA</name>
<feature type="region of interest" description="Disordered" evidence="2">
    <location>
        <begin position="1"/>
        <end position="26"/>
    </location>
</feature>
<proteinExistence type="predicted"/>
<gene>
    <name evidence="3" type="ORF">GPM918_LOCUS16239</name>
    <name evidence="4" type="ORF">SRO942_LOCUS16239</name>
</gene>
<dbReference type="EMBL" id="CAJNOQ010004228">
    <property type="protein sequence ID" value="CAF1050141.1"/>
    <property type="molecule type" value="Genomic_DNA"/>
</dbReference>
<reference evidence="3" key="1">
    <citation type="submission" date="2021-02" db="EMBL/GenBank/DDBJ databases">
        <authorList>
            <person name="Nowell W R."/>
        </authorList>
    </citation>
    <scope>NUCLEOTIDE SEQUENCE</scope>
</reference>
<protein>
    <submittedName>
        <fullName evidence="3">Uncharacterized protein</fullName>
    </submittedName>
</protein>
<dbReference type="Proteomes" id="UP000663829">
    <property type="component" value="Unassembled WGS sequence"/>
</dbReference>
<dbReference type="EMBL" id="CAJOBC010004228">
    <property type="protein sequence ID" value="CAF3819770.1"/>
    <property type="molecule type" value="Genomic_DNA"/>
</dbReference>
<evidence type="ECO:0000256" key="1">
    <source>
        <dbReference type="SAM" id="Coils"/>
    </source>
</evidence>
<evidence type="ECO:0000313" key="3">
    <source>
        <dbReference type="EMBL" id="CAF1050141.1"/>
    </source>
</evidence>
<comment type="caution">
    <text evidence="3">The sequence shown here is derived from an EMBL/GenBank/DDBJ whole genome shotgun (WGS) entry which is preliminary data.</text>
</comment>